<evidence type="ECO:0000313" key="1">
    <source>
        <dbReference type="EMBL" id="MBC3907761.1"/>
    </source>
</evidence>
<gene>
    <name evidence="1" type="ORF">H8L47_09290</name>
</gene>
<comment type="caution">
    <text evidence="1">The sequence shown here is derived from an EMBL/GenBank/DDBJ whole genome shotgun (WGS) entry which is preliminary data.</text>
</comment>
<dbReference type="RefSeq" id="WP_186953309.1">
    <property type="nucleotide sequence ID" value="NZ_JACOFX010000003.1"/>
</dbReference>
<dbReference type="PANTHER" id="PTHR43544:SF12">
    <property type="entry name" value="NAD(P)-BINDING ROSSMANN-FOLD SUPERFAMILY PROTEIN"/>
    <property type="match status" value="1"/>
</dbReference>
<evidence type="ECO:0000313" key="2">
    <source>
        <dbReference type="Proteomes" id="UP000646911"/>
    </source>
</evidence>
<dbReference type="InterPro" id="IPR036291">
    <property type="entry name" value="NAD(P)-bd_dom_sf"/>
</dbReference>
<reference evidence="1 2" key="1">
    <citation type="submission" date="2020-08" db="EMBL/GenBank/DDBJ databases">
        <title>Novel species isolated from subtropical streams in China.</title>
        <authorList>
            <person name="Lu H."/>
        </authorList>
    </citation>
    <scope>NUCLEOTIDE SEQUENCE [LARGE SCALE GENOMIC DNA]</scope>
    <source>
        <strain evidence="1 2">NL8W</strain>
    </source>
</reference>
<dbReference type="SUPFAM" id="SSF51735">
    <property type="entry name" value="NAD(P)-binding Rossmann-fold domains"/>
    <property type="match status" value="1"/>
</dbReference>
<dbReference type="InterPro" id="IPR051468">
    <property type="entry name" value="Fungal_SecMetab_SDRs"/>
</dbReference>
<dbReference type="Pfam" id="PF00106">
    <property type="entry name" value="adh_short"/>
    <property type="match status" value="1"/>
</dbReference>
<dbReference type="InterPro" id="IPR002347">
    <property type="entry name" value="SDR_fam"/>
</dbReference>
<name>A0ABR6Z7L3_9BURK</name>
<accession>A0ABR6Z7L3</accession>
<dbReference type="Proteomes" id="UP000646911">
    <property type="component" value="Unassembled WGS sequence"/>
</dbReference>
<dbReference type="EMBL" id="JACOFX010000003">
    <property type="protein sequence ID" value="MBC3907761.1"/>
    <property type="molecule type" value="Genomic_DNA"/>
</dbReference>
<keyword evidence="2" id="KW-1185">Reference proteome</keyword>
<dbReference type="Gene3D" id="3.40.50.720">
    <property type="entry name" value="NAD(P)-binding Rossmann-like Domain"/>
    <property type="match status" value="1"/>
</dbReference>
<dbReference type="PRINTS" id="PR00081">
    <property type="entry name" value="GDHRDH"/>
</dbReference>
<protein>
    <submittedName>
        <fullName evidence="1">SDR family NAD(P)-dependent oxidoreductase</fullName>
    </submittedName>
</protein>
<proteinExistence type="predicted"/>
<organism evidence="1 2">
    <name type="scientific">Undibacterium umbellatum</name>
    <dbReference type="NCBI Taxonomy" id="2762300"/>
    <lineage>
        <taxon>Bacteria</taxon>
        <taxon>Pseudomonadati</taxon>
        <taxon>Pseudomonadota</taxon>
        <taxon>Betaproteobacteria</taxon>
        <taxon>Burkholderiales</taxon>
        <taxon>Oxalobacteraceae</taxon>
        <taxon>Undibacterium</taxon>
    </lineage>
</organism>
<dbReference type="PANTHER" id="PTHR43544">
    <property type="entry name" value="SHORT-CHAIN DEHYDROGENASE/REDUCTASE"/>
    <property type="match status" value="1"/>
</dbReference>
<sequence>MMADSLLSSFPQGFRALVIGASGGIGAAFVELLRAQEHCGQVVSLHRQSQPPLDFALEESIAQAATVMKEHGPFHLIINATGVLHTADFMPEKKLADLQYAQMQATFLVNTFGPAMLLRHFAPLLDKQRGVMAMLSAKVGSIEDNRLGGWYSYRASKAALNMMIKTAAIELKRTQPNAVLFALHPGTVNTALSQPFRGASIGRPVTQAASEMLALIDSMQPAQSGEFYTYAGETLPW</sequence>